<dbReference type="PANTHER" id="PTHR16515">
    <property type="entry name" value="PR DOMAIN ZINC FINGER PROTEIN"/>
    <property type="match status" value="1"/>
</dbReference>
<dbReference type="FunFam" id="3.30.160.60:FF:000072">
    <property type="entry name" value="zinc finger protein 143 isoform X1"/>
    <property type="match status" value="1"/>
</dbReference>
<evidence type="ECO:0000256" key="5">
    <source>
        <dbReference type="ARBA" id="ARBA00022833"/>
    </source>
</evidence>
<dbReference type="SMART" id="SM00355">
    <property type="entry name" value="ZnF_C2H2"/>
    <property type="match status" value="3"/>
</dbReference>
<keyword evidence="2" id="KW-0479">Metal-binding</keyword>
<dbReference type="PROSITE" id="PS50157">
    <property type="entry name" value="ZINC_FINGER_C2H2_2"/>
    <property type="match status" value="3"/>
</dbReference>
<evidence type="ECO:0000256" key="3">
    <source>
        <dbReference type="ARBA" id="ARBA00022737"/>
    </source>
</evidence>
<dbReference type="GO" id="GO:0005634">
    <property type="term" value="C:nucleus"/>
    <property type="evidence" value="ECO:0007669"/>
    <property type="project" value="UniProtKB-SubCell"/>
</dbReference>
<gene>
    <name evidence="10" type="primary">LOC114335482</name>
</gene>
<evidence type="ECO:0000313" key="10">
    <source>
        <dbReference type="RefSeq" id="XP_028141523.1"/>
    </source>
</evidence>
<keyword evidence="5" id="KW-0862">Zinc</keyword>
<reference evidence="10" key="1">
    <citation type="submission" date="2025-08" db="UniProtKB">
        <authorList>
            <consortium name="RefSeq"/>
        </authorList>
    </citation>
    <scope>IDENTIFICATION</scope>
    <source>
        <tissue evidence="10">Whole insect</tissue>
    </source>
</reference>
<dbReference type="PANTHER" id="PTHR16515:SF49">
    <property type="entry name" value="GASTRULA ZINC FINGER PROTEIN XLCGF49.1-LIKE-RELATED"/>
    <property type="match status" value="1"/>
</dbReference>
<feature type="domain" description="C2H2-type" evidence="9">
    <location>
        <begin position="120"/>
        <end position="147"/>
    </location>
</feature>
<dbReference type="InterPro" id="IPR013087">
    <property type="entry name" value="Znf_C2H2_type"/>
</dbReference>
<dbReference type="InterPro" id="IPR036236">
    <property type="entry name" value="Znf_C2H2_sf"/>
</dbReference>
<dbReference type="SUPFAM" id="SSF57667">
    <property type="entry name" value="beta-beta-alpha zinc fingers"/>
    <property type="match status" value="2"/>
</dbReference>
<sequence>MEIKQETSEKTCKMEVCAGLLDTFKIEIKEEPKTEAVYDTFVDSELNEFPLKTEVEQDEYKFSQFEEKPTTNKESCPQEENKMKIMETFPSAHNRKSTCQDAEGKTVNQNIKVQTRQEPYKCEICFKQYTVSSSLKKHLRVHTGEKPYKCEICLKQFNQSGAFKKHSRVHTGEKPYKCEICFKQFNQGGYLKIHLRIHTGEKPYKCEICFNLLSKPRGGYEKFTI</sequence>
<dbReference type="GO" id="GO:0003677">
    <property type="term" value="F:DNA binding"/>
    <property type="evidence" value="ECO:0007669"/>
    <property type="project" value="UniProtKB-KW"/>
</dbReference>
<evidence type="ECO:0000256" key="8">
    <source>
        <dbReference type="PROSITE-ProRule" id="PRU00042"/>
    </source>
</evidence>
<dbReference type="AlphaFoldDB" id="A0A6P7G9M0"/>
<protein>
    <submittedName>
        <fullName evidence="10">Zinc finger protein 595-like</fullName>
    </submittedName>
</protein>
<keyword evidence="6" id="KW-0238">DNA-binding</keyword>
<keyword evidence="4 8" id="KW-0863">Zinc-finger</keyword>
<dbReference type="Pfam" id="PF00096">
    <property type="entry name" value="zf-C2H2"/>
    <property type="match status" value="3"/>
</dbReference>
<evidence type="ECO:0000256" key="4">
    <source>
        <dbReference type="ARBA" id="ARBA00022771"/>
    </source>
</evidence>
<dbReference type="FunFam" id="3.30.160.60:FF:000557">
    <property type="entry name" value="zinc finger and SCAN domain-containing protein 29"/>
    <property type="match status" value="1"/>
</dbReference>
<keyword evidence="7" id="KW-0539">Nucleus</keyword>
<accession>A0A6P7G9M0</accession>
<organism evidence="10">
    <name type="scientific">Diabrotica virgifera virgifera</name>
    <name type="common">western corn rootworm</name>
    <dbReference type="NCBI Taxonomy" id="50390"/>
    <lineage>
        <taxon>Eukaryota</taxon>
        <taxon>Metazoa</taxon>
        <taxon>Ecdysozoa</taxon>
        <taxon>Arthropoda</taxon>
        <taxon>Hexapoda</taxon>
        <taxon>Insecta</taxon>
        <taxon>Pterygota</taxon>
        <taxon>Neoptera</taxon>
        <taxon>Endopterygota</taxon>
        <taxon>Coleoptera</taxon>
        <taxon>Polyphaga</taxon>
        <taxon>Cucujiformia</taxon>
        <taxon>Chrysomeloidea</taxon>
        <taxon>Chrysomelidae</taxon>
        <taxon>Galerucinae</taxon>
        <taxon>Diabroticina</taxon>
        <taxon>Diabroticites</taxon>
        <taxon>Diabrotica</taxon>
    </lineage>
</organism>
<dbReference type="InParanoid" id="A0A6P7G9M0"/>
<evidence type="ECO:0000256" key="1">
    <source>
        <dbReference type="ARBA" id="ARBA00004123"/>
    </source>
</evidence>
<evidence type="ECO:0000256" key="2">
    <source>
        <dbReference type="ARBA" id="ARBA00022723"/>
    </source>
</evidence>
<proteinExistence type="predicted"/>
<dbReference type="GO" id="GO:0010468">
    <property type="term" value="P:regulation of gene expression"/>
    <property type="evidence" value="ECO:0007669"/>
    <property type="project" value="TreeGrafter"/>
</dbReference>
<dbReference type="PROSITE" id="PS00028">
    <property type="entry name" value="ZINC_FINGER_C2H2_1"/>
    <property type="match status" value="3"/>
</dbReference>
<evidence type="ECO:0000256" key="6">
    <source>
        <dbReference type="ARBA" id="ARBA00023125"/>
    </source>
</evidence>
<dbReference type="InterPro" id="IPR050331">
    <property type="entry name" value="Zinc_finger"/>
</dbReference>
<keyword evidence="3" id="KW-0677">Repeat</keyword>
<dbReference type="Gene3D" id="3.30.160.60">
    <property type="entry name" value="Classic Zinc Finger"/>
    <property type="match status" value="4"/>
</dbReference>
<evidence type="ECO:0000259" key="9">
    <source>
        <dbReference type="PROSITE" id="PS50157"/>
    </source>
</evidence>
<dbReference type="RefSeq" id="XP_028141523.1">
    <property type="nucleotide sequence ID" value="XM_028285722.1"/>
</dbReference>
<name>A0A6P7G9M0_DIAVI</name>
<evidence type="ECO:0000256" key="7">
    <source>
        <dbReference type="ARBA" id="ARBA00023242"/>
    </source>
</evidence>
<dbReference type="GO" id="GO:0008270">
    <property type="term" value="F:zinc ion binding"/>
    <property type="evidence" value="ECO:0007669"/>
    <property type="project" value="UniProtKB-KW"/>
</dbReference>
<feature type="domain" description="C2H2-type" evidence="9">
    <location>
        <begin position="176"/>
        <end position="203"/>
    </location>
</feature>
<feature type="domain" description="C2H2-type" evidence="9">
    <location>
        <begin position="148"/>
        <end position="175"/>
    </location>
</feature>
<dbReference type="FunFam" id="3.30.160.60:FF:000774">
    <property type="entry name" value="Zinc finger protein"/>
    <property type="match status" value="1"/>
</dbReference>
<comment type="subcellular location">
    <subcellularLocation>
        <location evidence="1">Nucleus</location>
    </subcellularLocation>
</comment>